<keyword evidence="1" id="KW-0614">Plasmid</keyword>
<dbReference type="AlphaFoldDB" id="B4EQH7"/>
<dbReference type="EMBL" id="AM747723">
    <property type="protein sequence ID" value="CAR57748.1"/>
    <property type="molecule type" value="Genomic_DNA"/>
</dbReference>
<evidence type="ECO:0000313" key="1">
    <source>
        <dbReference type="EMBL" id="CAR57748.1"/>
    </source>
</evidence>
<organism evidence="1 2">
    <name type="scientific">Burkholderia cenocepacia (strain ATCC BAA-245 / DSM 16553 / LMG 16656 / NCTC 13227 / J2315 / CF5610)</name>
    <name type="common">Burkholderia cepacia (strain J2315)</name>
    <dbReference type="NCBI Taxonomy" id="216591"/>
    <lineage>
        <taxon>Bacteria</taxon>
        <taxon>Pseudomonadati</taxon>
        <taxon>Pseudomonadota</taxon>
        <taxon>Betaproteobacteria</taxon>
        <taxon>Burkholderiales</taxon>
        <taxon>Burkholderiaceae</taxon>
        <taxon>Burkholderia</taxon>
        <taxon>Burkholderia cepacia complex</taxon>
    </lineage>
</organism>
<evidence type="ECO:0000313" key="2">
    <source>
        <dbReference type="Proteomes" id="UP000001035"/>
    </source>
</evidence>
<proteinExistence type="predicted"/>
<dbReference type="Proteomes" id="UP000001035">
    <property type="component" value="Plasmid pBCJ2315"/>
</dbReference>
<gene>
    <name evidence="1" type="ORF">pBCA039</name>
</gene>
<accession>B4EQH7</accession>
<dbReference type="HOGENOM" id="CLU_2205036_0_0_4"/>
<reference evidence="1 2" key="1">
    <citation type="journal article" date="2009" name="J. Bacteriol.">
        <title>The genome of Burkholderia cenocepacia J2315, an epidemic pathogen of cystic fibrosis patients.</title>
        <authorList>
            <person name="Holden M.T."/>
            <person name="Seth-Smith H.M."/>
            <person name="Crossman L.C."/>
            <person name="Sebaihia M."/>
            <person name="Bentley S.D."/>
            <person name="Cerdeno-Tarraga A.M."/>
            <person name="Thomson N.R."/>
            <person name="Bason N."/>
            <person name="Quail M.A."/>
            <person name="Sharp S."/>
            <person name="Cherevach I."/>
            <person name="Churcher C."/>
            <person name="Goodhead I."/>
            <person name="Hauser H."/>
            <person name="Holroyd N."/>
            <person name="Mungall K."/>
            <person name="Scott P."/>
            <person name="Walker D."/>
            <person name="White B."/>
            <person name="Rose H."/>
            <person name="Iversen P."/>
            <person name="Mil-Homens D."/>
            <person name="Rocha E.P."/>
            <person name="Fialho A.M."/>
            <person name="Baldwin A."/>
            <person name="Dowson C."/>
            <person name="Barrell B.G."/>
            <person name="Govan J.R."/>
            <person name="Vandamme P."/>
            <person name="Hart C.A."/>
            <person name="Mahenthiralingam E."/>
            <person name="Parkhill J."/>
        </authorList>
    </citation>
    <scope>NUCLEOTIDE SEQUENCE [LARGE SCALE GENOMIC DNA]</scope>
    <source>
        <strain evidence="2">ATCC BAA-245 / DSM 16553 / LMG 16656 / NCTC 13227 / J2315 / CF5610</strain>
        <plasmid evidence="1">pBCJ2315</plasmid>
    </source>
</reference>
<protein>
    <submittedName>
        <fullName evidence="1">Uncharacterized protein</fullName>
    </submittedName>
</protein>
<name>B4EQH7_BURCJ</name>
<dbReference type="KEGG" id="bcj:pBCA039"/>
<keyword evidence="2" id="KW-1185">Reference proteome</keyword>
<sequence>MQEFASAQEQLIEHSLIRLRTHERKQRFEFVILGRMEARFETDALCESGECTPRVRIEVREHMTNLMVEDLSVHADEREFLGIVDDHVHFRAPFGWSSLNCALNASV</sequence>
<geneLocation type="plasmid" evidence="1 2">
    <name>pBCJ2315</name>
</geneLocation>